<accession>A0ACC1TB42</accession>
<evidence type="ECO:0000313" key="1">
    <source>
        <dbReference type="EMBL" id="KAJ3557104.1"/>
    </source>
</evidence>
<organism evidence="1 2">
    <name type="scientific">Phlebia brevispora</name>
    <dbReference type="NCBI Taxonomy" id="194682"/>
    <lineage>
        <taxon>Eukaryota</taxon>
        <taxon>Fungi</taxon>
        <taxon>Dikarya</taxon>
        <taxon>Basidiomycota</taxon>
        <taxon>Agaricomycotina</taxon>
        <taxon>Agaricomycetes</taxon>
        <taxon>Polyporales</taxon>
        <taxon>Meruliaceae</taxon>
        <taxon>Phlebia</taxon>
    </lineage>
</organism>
<reference evidence="1" key="1">
    <citation type="submission" date="2022-07" db="EMBL/GenBank/DDBJ databases">
        <title>Genome Sequence of Phlebia brevispora.</title>
        <authorList>
            <person name="Buettner E."/>
        </authorList>
    </citation>
    <scope>NUCLEOTIDE SEQUENCE</scope>
    <source>
        <strain evidence="1">MPL23</strain>
    </source>
</reference>
<sequence>MYGAHLQHPPACPRCDNVGFTQAQLRQIRLVVSQEIIDSELRTADRLEGISTEIQQQIETSQSQIEERLDTVDSSLEDIERNMEDLPECCEGPTEQLTLIVRQLQNVTRALRFQARQGKRDDAYFVKSSYLLAFFTLHTVQVSAFPAGSRIAGRDAGPPNGDYSPQWQQYFKVKDPLPGVNFNVSNSYSGNIGVQRSGHPNDTLFFWGFEKANGSITAVAGQRSTEPWAIWLQGGPGASSMIGLFTENGPIHLQANSRTFTQNPYSWSNVIDYIWVDQPVGVGFSTADSTGYAADEEQVGADFVGFLANLVKVFPSLATRPFYLTGESYAGRYIRLFSTPNPPVKLAKLVVGDPAFGSKNEFKTLPTLHLIETYPQLVHYSTDVYDYFKQQTHLCGLDINLTYPQTGGHFPPVKLVPGAKPGLVAANNNDNMIPFVPGHTIQTARKRNLDFTSEVHSRYVERNAHPDLEAREHEHEVWRRAMTSQPNNTINPWYGCYVWNEMVDYALNFSYPWNVSKLYDTFHVPDALNPEAAQSPSFFLNNNAVKAALHAPQKNWTQFIDYPWGSGNTSSDPSPEPMTFFNELATNASIHGVKIVTYVGNDDGLSSHFGTEVTIQNTTFGGIQGFTRRPSTPWFDDNGQWAGIIHQERNWTYALFGGAGHEVPAGRPVAAYTFLREFILGNNQTGMVVTRNNSVTAVGGENPTLRQSAIPGQLGIAYGSMTTQGSYTYPTATISAFESHVGFMSITGTNAVGPTAAV</sequence>
<dbReference type="Proteomes" id="UP001148662">
    <property type="component" value="Unassembled WGS sequence"/>
</dbReference>
<keyword evidence="2" id="KW-1185">Reference proteome</keyword>
<name>A0ACC1TB42_9APHY</name>
<protein>
    <submittedName>
        <fullName evidence="1">Uncharacterized protein</fullName>
    </submittedName>
</protein>
<gene>
    <name evidence="1" type="ORF">NM688_g1652</name>
</gene>
<evidence type="ECO:0000313" key="2">
    <source>
        <dbReference type="Proteomes" id="UP001148662"/>
    </source>
</evidence>
<proteinExistence type="predicted"/>
<dbReference type="EMBL" id="JANHOG010000184">
    <property type="protein sequence ID" value="KAJ3557104.1"/>
    <property type="molecule type" value="Genomic_DNA"/>
</dbReference>
<comment type="caution">
    <text evidence="1">The sequence shown here is derived from an EMBL/GenBank/DDBJ whole genome shotgun (WGS) entry which is preliminary data.</text>
</comment>